<evidence type="ECO:0000313" key="2">
    <source>
        <dbReference type="EMBL" id="SPD14358.1"/>
    </source>
</evidence>
<name>A0A2N9HQT4_FAGSY</name>
<reference evidence="2" key="1">
    <citation type="submission" date="2018-02" db="EMBL/GenBank/DDBJ databases">
        <authorList>
            <person name="Cohen D.B."/>
            <person name="Kent A.D."/>
        </authorList>
    </citation>
    <scope>NUCLEOTIDE SEQUENCE</scope>
</reference>
<evidence type="ECO:0000256" key="1">
    <source>
        <dbReference type="SAM" id="MobiDB-lite"/>
    </source>
</evidence>
<organism evidence="2">
    <name type="scientific">Fagus sylvatica</name>
    <name type="common">Beechnut</name>
    <dbReference type="NCBI Taxonomy" id="28930"/>
    <lineage>
        <taxon>Eukaryota</taxon>
        <taxon>Viridiplantae</taxon>
        <taxon>Streptophyta</taxon>
        <taxon>Embryophyta</taxon>
        <taxon>Tracheophyta</taxon>
        <taxon>Spermatophyta</taxon>
        <taxon>Magnoliopsida</taxon>
        <taxon>eudicotyledons</taxon>
        <taxon>Gunneridae</taxon>
        <taxon>Pentapetalae</taxon>
        <taxon>rosids</taxon>
        <taxon>fabids</taxon>
        <taxon>Fagales</taxon>
        <taxon>Fagaceae</taxon>
        <taxon>Fagus</taxon>
    </lineage>
</organism>
<gene>
    <name evidence="2" type="ORF">FSB_LOCUS42240</name>
</gene>
<feature type="region of interest" description="Disordered" evidence="1">
    <location>
        <begin position="259"/>
        <end position="299"/>
    </location>
</feature>
<feature type="compositionally biased region" description="Low complexity" evidence="1">
    <location>
        <begin position="264"/>
        <end position="274"/>
    </location>
</feature>
<accession>A0A2N9HQT4</accession>
<evidence type="ECO:0008006" key="3">
    <source>
        <dbReference type="Google" id="ProtNLM"/>
    </source>
</evidence>
<dbReference type="EMBL" id="OIVN01003913">
    <property type="protein sequence ID" value="SPD14358.1"/>
    <property type="molecule type" value="Genomic_DNA"/>
</dbReference>
<protein>
    <recommendedName>
        <fullName evidence="3">Aminotransferase-like plant mobile domain-containing protein</fullName>
    </recommendedName>
</protein>
<dbReference type="AlphaFoldDB" id="A0A2N9HQT4"/>
<sequence length="391" mass="44766">MSSGVRLLASRIRADKKDSPPSFGPGTNFESMHKGIRPLCRATDPKSCDIAGALILVQLWAWSRFPYISPAIKSIQQINNAVDDVDADADQPLPEGPYGTRWRNAKDVKDVPPMCLSSIDQSLLGNVLIKAEGMAFSDASDVFPDRRVAHENWRHRWRNYITIWYHRCEHVVTSDKMIGLMGYHDPYMVWYRQITRRFINRRSGCYEMMTLCNMRICQMFNPAQELDPKKFMDLAAEAYQLAFNTLEVSNELHWLDSMERNNTDSDTSTHTSVPPTAPPRRRIKKKETEGQEDQQTKTRVVKVDSLESWDLFVNRATNQGCPGLFPKVQLFYTKRVPGKCMHAVHMLFLVLLQLRGCLVEGAPIDKLVGANPEEIRKRIDSFVQSIRVYVA</sequence>
<proteinExistence type="predicted"/>